<evidence type="ECO:0000313" key="1">
    <source>
        <dbReference type="EMBL" id="KAF5614129.1"/>
    </source>
</evidence>
<dbReference type="GeneID" id="59322183"/>
<evidence type="ECO:0000313" key="2">
    <source>
        <dbReference type="Proteomes" id="UP000547976"/>
    </source>
</evidence>
<dbReference type="EMBL" id="JAAOAV010000001">
    <property type="protein sequence ID" value="KAF5614129.1"/>
    <property type="molecule type" value="Genomic_DNA"/>
</dbReference>
<dbReference type="RefSeq" id="XP_036544147.1">
    <property type="nucleotide sequence ID" value="XM_036687465.1"/>
</dbReference>
<proteinExistence type="predicted"/>
<protein>
    <submittedName>
        <fullName evidence="1">Uncharacterized protein</fullName>
    </submittedName>
</protein>
<dbReference type="OrthoDB" id="5096764at2759"/>
<name>A0A8H5QG38_GIBSU</name>
<keyword evidence="2" id="KW-1185">Reference proteome</keyword>
<comment type="caution">
    <text evidence="1">The sequence shown here is derived from an EMBL/GenBank/DDBJ whole genome shotgun (WGS) entry which is preliminary data.</text>
</comment>
<organism evidence="1 2">
    <name type="scientific">Gibberella subglutinans</name>
    <name type="common">Fusarium subglutinans</name>
    <dbReference type="NCBI Taxonomy" id="42677"/>
    <lineage>
        <taxon>Eukaryota</taxon>
        <taxon>Fungi</taxon>
        <taxon>Dikarya</taxon>
        <taxon>Ascomycota</taxon>
        <taxon>Pezizomycotina</taxon>
        <taxon>Sordariomycetes</taxon>
        <taxon>Hypocreomycetidae</taxon>
        <taxon>Hypocreales</taxon>
        <taxon>Nectriaceae</taxon>
        <taxon>Fusarium</taxon>
        <taxon>Fusarium fujikuroi species complex</taxon>
    </lineage>
</organism>
<dbReference type="AlphaFoldDB" id="A0A8H5QG38"/>
<reference evidence="1 2" key="1">
    <citation type="submission" date="2020-05" db="EMBL/GenBank/DDBJ databases">
        <title>Identification and distribution of gene clusters putatively required for synthesis of sphingolipid metabolism inhibitors in phylogenetically diverse species of the filamentous fungus Fusarium.</title>
        <authorList>
            <person name="Kim H.-S."/>
            <person name="Busman M."/>
            <person name="Brown D.W."/>
            <person name="Divon H."/>
            <person name="Uhlig S."/>
            <person name="Proctor R.H."/>
        </authorList>
    </citation>
    <scope>NUCLEOTIDE SEQUENCE [LARGE SCALE GENOMIC DNA]</scope>
    <source>
        <strain evidence="1 2">NRRL 66333</strain>
    </source>
</reference>
<accession>A0A8H5QG38</accession>
<dbReference type="Proteomes" id="UP000547976">
    <property type="component" value="Unassembled WGS sequence"/>
</dbReference>
<gene>
    <name evidence="1" type="ORF">FSUBG_9</name>
</gene>
<sequence>MSLNLSLSGVFGDLIITALKLRNVAHNRRHPKMTFDVRVSSLPVILDDSSQLSSSSAEPALENSTDILELSLQVGWLFGLRKRSNTAGTGAVFVVDLEPKRINISQCIFKFSLVVDEDEFDVMFAGPFSGSLIGLGASSRRHGLFSVGDGAPSASDTRSDSLELIIVQLIAGICQLAMNHQAYSGRTLSCDSSSSRIIADIDALIISYFSKCPGLSSSYTPIQVIKYKTQHHATMVIIKRWGSTNAVDTEKLVFKHEFPEKRFCRMEKLREALGDIFGADDWVVEYDGHNIVIKVGSRVDLKEELKARGIIHKSMCKARAIRFFRYFEYARYC</sequence>